<feature type="compositionally biased region" description="Basic and acidic residues" evidence="1">
    <location>
        <begin position="18"/>
        <end position="36"/>
    </location>
</feature>
<gene>
    <name evidence="2" type="ORF">Csa_7G298780</name>
</gene>
<reference evidence="2 3" key="1">
    <citation type="journal article" date="2009" name="Nat. Genet.">
        <title>The genome of the cucumber, Cucumis sativus L.</title>
        <authorList>
            <person name="Huang S."/>
            <person name="Li R."/>
            <person name="Zhang Z."/>
            <person name="Li L."/>
            <person name="Gu X."/>
            <person name="Fan W."/>
            <person name="Lucas W.J."/>
            <person name="Wang X."/>
            <person name="Xie B."/>
            <person name="Ni P."/>
            <person name="Ren Y."/>
            <person name="Zhu H."/>
            <person name="Li J."/>
            <person name="Lin K."/>
            <person name="Jin W."/>
            <person name="Fei Z."/>
            <person name="Li G."/>
            <person name="Staub J."/>
            <person name="Kilian A."/>
            <person name="van der Vossen E.A."/>
            <person name="Wu Y."/>
            <person name="Guo J."/>
            <person name="He J."/>
            <person name="Jia Z."/>
            <person name="Ren Y."/>
            <person name="Tian G."/>
            <person name="Lu Y."/>
            <person name="Ruan J."/>
            <person name="Qian W."/>
            <person name="Wang M."/>
            <person name="Huang Q."/>
            <person name="Li B."/>
            <person name="Xuan Z."/>
            <person name="Cao J."/>
            <person name="Asan"/>
            <person name="Wu Z."/>
            <person name="Zhang J."/>
            <person name="Cai Q."/>
            <person name="Bai Y."/>
            <person name="Zhao B."/>
            <person name="Han Y."/>
            <person name="Li Y."/>
            <person name="Li X."/>
            <person name="Wang S."/>
            <person name="Shi Q."/>
            <person name="Liu S."/>
            <person name="Cho W.K."/>
            <person name="Kim J.Y."/>
            <person name="Xu Y."/>
            <person name="Heller-Uszynska K."/>
            <person name="Miao H."/>
            <person name="Cheng Z."/>
            <person name="Zhang S."/>
            <person name="Wu J."/>
            <person name="Yang Y."/>
            <person name="Kang H."/>
            <person name="Li M."/>
            <person name="Liang H."/>
            <person name="Ren X."/>
            <person name="Shi Z."/>
            <person name="Wen M."/>
            <person name="Jian M."/>
            <person name="Yang H."/>
            <person name="Zhang G."/>
            <person name="Yang Z."/>
            <person name="Chen R."/>
            <person name="Liu S."/>
            <person name="Li J."/>
            <person name="Ma L."/>
            <person name="Liu H."/>
            <person name="Zhou Y."/>
            <person name="Zhao J."/>
            <person name="Fang X."/>
            <person name="Li G."/>
            <person name="Fang L."/>
            <person name="Li Y."/>
            <person name="Liu D."/>
            <person name="Zheng H."/>
            <person name="Zhang Y."/>
            <person name="Qin N."/>
            <person name="Li Z."/>
            <person name="Yang G."/>
            <person name="Yang S."/>
            <person name="Bolund L."/>
            <person name="Kristiansen K."/>
            <person name="Zheng H."/>
            <person name="Li S."/>
            <person name="Zhang X."/>
            <person name="Yang H."/>
            <person name="Wang J."/>
            <person name="Sun R."/>
            <person name="Zhang B."/>
            <person name="Jiang S."/>
            <person name="Wang J."/>
            <person name="Du Y."/>
            <person name="Li S."/>
        </authorList>
    </citation>
    <scope>NUCLEOTIDE SEQUENCE [LARGE SCALE GENOMIC DNA]</scope>
    <source>
        <strain evidence="3">cv. 9930</strain>
    </source>
</reference>
<evidence type="ECO:0000313" key="2">
    <source>
        <dbReference type="EMBL" id="KGN44462.1"/>
    </source>
</evidence>
<reference evidence="2 3" key="3">
    <citation type="journal article" date="2010" name="BMC Genomics">
        <title>Transcriptome sequencing and comparative analysis of cucumber flowers with different sex types.</title>
        <authorList>
            <person name="Guo S."/>
            <person name="Zheng Y."/>
            <person name="Joung J.G."/>
            <person name="Liu S."/>
            <person name="Zhang Z."/>
            <person name="Crasta O.R."/>
            <person name="Sobral B.W."/>
            <person name="Xu Y."/>
            <person name="Huang S."/>
            <person name="Fei Z."/>
        </authorList>
    </citation>
    <scope>NUCLEOTIDE SEQUENCE [LARGE SCALE GENOMIC DNA]</scope>
    <source>
        <strain evidence="3">cv. 9930</strain>
    </source>
</reference>
<reference evidence="2 3" key="4">
    <citation type="journal article" date="2011" name="BMC Genomics">
        <title>RNA-Seq improves annotation of protein-coding genes in the cucumber genome.</title>
        <authorList>
            <person name="Li Z."/>
            <person name="Zhang Z."/>
            <person name="Yan P."/>
            <person name="Huang S."/>
            <person name="Fei Z."/>
            <person name="Lin K."/>
        </authorList>
    </citation>
    <scope>NUCLEOTIDE SEQUENCE [LARGE SCALE GENOMIC DNA]</scope>
    <source>
        <strain evidence="3">cv. 9930</strain>
    </source>
</reference>
<dbReference type="Gramene" id="KGN44462">
    <property type="protein sequence ID" value="KGN44462"/>
    <property type="gene ID" value="Csa_7G298780"/>
</dbReference>
<sequence length="82" mass="9738">MKKCWWLKAKKNGWPQWKKEISSRSGWKMERRRKESTPAARWSKNRGGNEQKMVTGGPRKMYALIIAKGQWLAMKKEEIDES</sequence>
<accession>A0A0A0K802</accession>
<dbReference type="Proteomes" id="UP000029981">
    <property type="component" value="Chromosome 7"/>
</dbReference>
<dbReference type="AlphaFoldDB" id="A0A0A0K802"/>
<reference evidence="2 3" key="2">
    <citation type="journal article" date="2009" name="PLoS ONE">
        <title>An integrated genetic and cytogenetic map of the cucumber genome.</title>
        <authorList>
            <person name="Ren Y."/>
            <person name="Zhang Z."/>
            <person name="Liu J."/>
            <person name="Staub J.E."/>
            <person name="Han Y."/>
            <person name="Cheng Z."/>
            <person name="Li X."/>
            <person name="Lu J."/>
            <person name="Miao H."/>
            <person name="Kang H."/>
            <person name="Xie B."/>
            <person name="Gu X."/>
            <person name="Wang X."/>
            <person name="Du Y."/>
            <person name="Jin W."/>
            <person name="Huang S."/>
        </authorList>
    </citation>
    <scope>NUCLEOTIDE SEQUENCE [LARGE SCALE GENOMIC DNA]</scope>
    <source>
        <strain evidence="3">cv. 9930</strain>
    </source>
</reference>
<proteinExistence type="predicted"/>
<protein>
    <submittedName>
        <fullName evidence="2">Uncharacterized protein</fullName>
    </submittedName>
</protein>
<evidence type="ECO:0000313" key="3">
    <source>
        <dbReference type="Proteomes" id="UP000029981"/>
    </source>
</evidence>
<name>A0A0A0K802_CUCSA</name>
<evidence type="ECO:0000256" key="1">
    <source>
        <dbReference type="SAM" id="MobiDB-lite"/>
    </source>
</evidence>
<organism evidence="2 3">
    <name type="scientific">Cucumis sativus</name>
    <name type="common">Cucumber</name>
    <dbReference type="NCBI Taxonomy" id="3659"/>
    <lineage>
        <taxon>Eukaryota</taxon>
        <taxon>Viridiplantae</taxon>
        <taxon>Streptophyta</taxon>
        <taxon>Embryophyta</taxon>
        <taxon>Tracheophyta</taxon>
        <taxon>Spermatophyta</taxon>
        <taxon>Magnoliopsida</taxon>
        <taxon>eudicotyledons</taxon>
        <taxon>Gunneridae</taxon>
        <taxon>Pentapetalae</taxon>
        <taxon>rosids</taxon>
        <taxon>fabids</taxon>
        <taxon>Cucurbitales</taxon>
        <taxon>Cucurbitaceae</taxon>
        <taxon>Benincaseae</taxon>
        <taxon>Cucumis</taxon>
    </lineage>
</organism>
<dbReference type="EMBL" id="CM002928">
    <property type="protein sequence ID" value="KGN44462.1"/>
    <property type="molecule type" value="Genomic_DNA"/>
</dbReference>
<keyword evidence="3" id="KW-1185">Reference proteome</keyword>
<feature type="region of interest" description="Disordered" evidence="1">
    <location>
        <begin position="18"/>
        <end position="55"/>
    </location>
</feature>